<name>A0A0D8Y125_DICVI</name>
<reference evidence="1 2" key="1">
    <citation type="submission" date="2013-11" db="EMBL/GenBank/DDBJ databases">
        <title>Draft genome of the bovine lungworm Dictyocaulus viviparus.</title>
        <authorList>
            <person name="Mitreva M."/>
        </authorList>
    </citation>
    <scope>NUCLEOTIDE SEQUENCE [LARGE SCALE GENOMIC DNA]</scope>
    <source>
        <strain evidence="1 2">HannoverDv2000</strain>
    </source>
</reference>
<sequence length="78" mass="9131">MVMGKNGGFNVDRERYQPLVQRHYARLQTVIALSVMLRLQNQLDAEIPRFLVMTVVVTHYIRQVQPRRVIDPILSCTH</sequence>
<evidence type="ECO:0000313" key="2">
    <source>
        <dbReference type="Proteomes" id="UP000053766"/>
    </source>
</evidence>
<dbReference type="EMBL" id="KN716222">
    <property type="protein sequence ID" value="KJH49847.1"/>
    <property type="molecule type" value="Genomic_DNA"/>
</dbReference>
<keyword evidence="2" id="KW-1185">Reference proteome</keyword>
<reference evidence="2" key="2">
    <citation type="journal article" date="2016" name="Sci. Rep.">
        <title>Dictyocaulus viviparus genome, variome and transcriptome elucidate lungworm biology and support future intervention.</title>
        <authorList>
            <person name="McNulty S.N."/>
            <person name="Strube C."/>
            <person name="Rosa B.A."/>
            <person name="Martin J.C."/>
            <person name="Tyagi R."/>
            <person name="Choi Y.J."/>
            <person name="Wang Q."/>
            <person name="Hallsworth Pepin K."/>
            <person name="Zhang X."/>
            <person name="Ozersky P."/>
            <person name="Wilson R.K."/>
            <person name="Sternberg P.W."/>
            <person name="Gasser R.B."/>
            <person name="Mitreva M."/>
        </authorList>
    </citation>
    <scope>NUCLEOTIDE SEQUENCE [LARGE SCALE GENOMIC DNA]</scope>
    <source>
        <strain evidence="2">HannoverDv2000</strain>
    </source>
</reference>
<gene>
    <name evidence="1" type="ORF">DICVIV_04031</name>
</gene>
<evidence type="ECO:0000313" key="1">
    <source>
        <dbReference type="EMBL" id="KJH49847.1"/>
    </source>
</evidence>
<dbReference type="AlphaFoldDB" id="A0A0D8Y125"/>
<protein>
    <submittedName>
        <fullName evidence="1">Uncharacterized protein</fullName>
    </submittedName>
</protein>
<dbReference type="Proteomes" id="UP000053766">
    <property type="component" value="Unassembled WGS sequence"/>
</dbReference>
<organism evidence="1 2">
    <name type="scientific">Dictyocaulus viviparus</name>
    <name type="common">Bovine lungworm</name>
    <dbReference type="NCBI Taxonomy" id="29172"/>
    <lineage>
        <taxon>Eukaryota</taxon>
        <taxon>Metazoa</taxon>
        <taxon>Ecdysozoa</taxon>
        <taxon>Nematoda</taxon>
        <taxon>Chromadorea</taxon>
        <taxon>Rhabditida</taxon>
        <taxon>Rhabditina</taxon>
        <taxon>Rhabditomorpha</taxon>
        <taxon>Strongyloidea</taxon>
        <taxon>Metastrongylidae</taxon>
        <taxon>Dictyocaulus</taxon>
    </lineage>
</organism>
<accession>A0A0D8Y125</accession>
<proteinExistence type="predicted"/>